<organism evidence="4 5">
    <name type="scientific">Oleoguttula mirabilis</name>
    <dbReference type="NCBI Taxonomy" id="1507867"/>
    <lineage>
        <taxon>Eukaryota</taxon>
        <taxon>Fungi</taxon>
        <taxon>Dikarya</taxon>
        <taxon>Ascomycota</taxon>
        <taxon>Pezizomycotina</taxon>
        <taxon>Dothideomycetes</taxon>
        <taxon>Dothideomycetidae</taxon>
        <taxon>Mycosphaerellales</taxon>
        <taxon>Teratosphaeriaceae</taxon>
        <taxon>Oleoguttula</taxon>
    </lineage>
</organism>
<feature type="region of interest" description="Disordered" evidence="2">
    <location>
        <begin position="120"/>
        <end position="282"/>
    </location>
</feature>
<reference evidence="4 5" key="1">
    <citation type="submission" date="2021-11" db="EMBL/GenBank/DDBJ databases">
        <title>Black yeast isolated from Biological Soil Crust.</title>
        <authorList>
            <person name="Kurbessoian T."/>
        </authorList>
    </citation>
    <scope>NUCLEOTIDE SEQUENCE [LARGE SCALE GENOMIC DNA]</scope>
    <source>
        <strain evidence="4 5">CCFEE 5522</strain>
    </source>
</reference>
<feature type="compositionally biased region" description="Basic and acidic residues" evidence="2">
    <location>
        <begin position="198"/>
        <end position="207"/>
    </location>
</feature>
<dbReference type="SUPFAM" id="SSF57756">
    <property type="entry name" value="Retrovirus zinc finger-like domains"/>
    <property type="match status" value="1"/>
</dbReference>
<dbReference type="PROSITE" id="PS50158">
    <property type="entry name" value="ZF_CCHC"/>
    <property type="match status" value="1"/>
</dbReference>
<proteinExistence type="predicted"/>
<sequence length="282" mass="30818">MAQPNRQPKAMSSRLATMKFMQRASASPSSSPSTPTEPPSKKQRLSTGSYNSTPSSAPRSDSQAVQEALAAEEQKRTAALERQAADRGESKWYLSFKEPQTSATESPLLVVSAGYSMLDAASTAKERSSEEEGTEATRPSIAGRRSFGKFNKVVEKQQNPDLSSDSASDDSESDSDAEDEDDDDDNDPTGAKALITQSRKEAGEAARKERRTKRKADKAEALRLADERRKKHVKLNQLTSISGNTGGSPNTKEITCHSCGKKGHIQRDCPQPSQQQQRSRRR</sequence>
<feature type="compositionally biased region" description="Polar residues" evidence="2">
    <location>
        <begin position="236"/>
        <end position="253"/>
    </location>
</feature>
<dbReference type="InterPro" id="IPR036875">
    <property type="entry name" value="Znf_CCHC_sf"/>
</dbReference>
<evidence type="ECO:0000256" key="2">
    <source>
        <dbReference type="SAM" id="MobiDB-lite"/>
    </source>
</evidence>
<accession>A0AAV9JAU1</accession>
<keyword evidence="1" id="KW-0863">Zinc-finger</keyword>
<evidence type="ECO:0000313" key="4">
    <source>
        <dbReference type="EMBL" id="KAK4542265.1"/>
    </source>
</evidence>
<gene>
    <name evidence="4" type="ORF">LTR36_006918</name>
</gene>
<feature type="domain" description="CCHC-type" evidence="3">
    <location>
        <begin position="256"/>
        <end position="271"/>
    </location>
</feature>
<feature type="compositionally biased region" description="Basic and acidic residues" evidence="2">
    <location>
        <begin position="72"/>
        <end position="90"/>
    </location>
</feature>
<feature type="compositionally biased region" description="Basic and acidic residues" evidence="2">
    <location>
        <begin position="217"/>
        <end position="228"/>
    </location>
</feature>
<dbReference type="Pfam" id="PF00098">
    <property type="entry name" value="zf-CCHC"/>
    <property type="match status" value="1"/>
</dbReference>
<protein>
    <recommendedName>
        <fullName evidence="3">CCHC-type domain-containing protein</fullName>
    </recommendedName>
</protein>
<dbReference type="InterPro" id="IPR001878">
    <property type="entry name" value="Znf_CCHC"/>
</dbReference>
<keyword evidence="1" id="KW-0479">Metal-binding</keyword>
<feature type="compositionally biased region" description="Acidic residues" evidence="2">
    <location>
        <begin position="167"/>
        <end position="187"/>
    </location>
</feature>
<evidence type="ECO:0000259" key="3">
    <source>
        <dbReference type="PROSITE" id="PS50158"/>
    </source>
</evidence>
<evidence type="ECO:0000313" key="5">
    <source>
        <dbReference type="Proteomes" id="UP001324427"/>
    </source>
</evidence>
<dbReference type="Gene3D" id="4.10.60.10">
    <property type="entry name" value="Zinc finger, CCHC-type"/>
    <property type="match status" value="1"/>
</dbReference>
<name>A0AAV9JAU1_9PEZI</name>
<dbReference type="GO" id="GO:0003676">
    <property type="term" value="F:nucleic acid binding"/>
    <property type="evidence" value="ECO:0007669"/>
    <property type="project" value="InterPro"/>
</dbReference>
<evidence type="ECO:0000256" key="1">
    <source>
        <dbReference type="PROSITE-ProRule" id="PRU00047"/>
    </source>
</evidence>
<keyword evidence="1" id="KW-0862">Zinc</keyword>
<dbReference type="EMBL" id="JAVFHQ010000043">
    <property type="protein sequence ID" value="KAK4542265.1"/>
    <property type="molecule type" value="Genomic_DNA"/>
</dbReference>
<dbReference type="SMART" id="SM00343">
    <property type="entry name" value="ZnF_C2HC"/>
    <property type="match status" value="1"/>
</dbReference>
<dbReference type="GO" id="GO:0008270">
    <property type="term" value="F:zinc ion binding"/>
    <property type="evidence" value="ECO:0007669"/>
    <property type="project" value="UniProtKB-KW"/>
</dbReference>
<dbReference type="Proteomes" id="UP001324427">
    <property type="component" value="Unassembled WGS sequence"/>
</dbReference>
<dbReference type="Pfam" id="PF10175">
    <property type="entry name" value="MPP6"/>
    <property type="match status" value="1"/>
</dbReference>
<comment type="caution">
    <text evidence="4">The sequence shown here is derived from an EMBL/GenBank/DDBJ whole genome shotgun (WGS) entry which is preliminary data.</text>
</comment>
<feature type="compositionally biased region" description="Low complexity" evidence="2">
    <location>
        <begin position="24"/>
        <end position="34"/>
    </location>
</feature>
<feature type="compositionally biased region" description="Polar residues" evidence="2">
    <location>
        <begin position="45"/>
        <end position="62"/>
    </location>
</feature>
<feature type="compositionally biased region" description="Low complexity" evidence="2">
    <location>
        <begin position="270"/>
        <end position="282"/>
    </location>
</feature>
<keyword evidence="5" id="KW-1185">Reference proteome</keyword>
<feature type="region of interest" description="Disordered" evidence="2">
    <location>
        <begin position="1"/>
        <end position="107"/>
    </location>
</feature>
<dbReference type="AlphaFoldDB" id="A0AAV9JAU1"/>